<evidence type="ECO:0000313" key="3">
    <source>
        <dbReference type="EMBL" id="MBR0797434.1"/>
    </source>
</evidence>
<name>A0ABS5FKY5_9BRAD</name>
<evidence type="ECO:0000256" key="1">
    <source>
        <dbReference type="SAM" id="MobiDB-lite"/>
    </source>
</evidence>
<dbReference type="Proteomes" id="UP001315278">
    <property type="component" value="Unassembled WGS sequence"/>
</dbReference>
<feature type="chain" id="PRO_5045206090" evidence="2">
    <location>
        <begin position="29"/>
        <end position="221"/>
    </location>
</feature>
<gene>
    <name evidence="3" type="ORF">JQ615_18765</name>
</gene>
<feature type="region of interest" description="Disordered" evidence="1">
    <location>
        <begin position="35"/>
        <end position="80"/>
    </location>
</feature>
<keyword evidence="4" id="KW-1185">Reference proteome</keyword>
<accession>A0ABS5FKY5</accession>
<feature type="signal peptide" evidence="2">
    <location>
        <begin position="1"/>
        <end position="28"/>
    </location>
</feature>
<feature type="compositionally biased region" description="Low complexity" evidence="1">
    <location>
        <begin position="58"/>
        <end position="79"/>
    </location>
</feature>
<reference evidence="4" key="1">
    <citation type="journal article" date="2021" name="ISME J.">
        <title>Evolutionary origin and ecological implication of a unique nif island in free-living Bradyrhizobium lineages.</title>
        <authorList>
            <person name="Tao J."/>
        </authorList>
    </citation>
    <scope>NUCLEOTIDE SEQUENCE [LARGE SCALE GENOMIC DNA]</scope>
    <source>
        <strain evidence="4">SZCCT0434</strain>
    </source>
</reference>
<comment type="caution">
    <text evidence="3">The sequence shown here is derived from an EMBL/GenBank/DDBJ whole genome shotgun (WGS) entry which is preliminary data.</text>
</comment>
<proteinExistence type="predicted"/>
<organism evidence="3 4">
    <name type="scientific">Bradyrhizobium jicamae</name>
    <dbReference type="NCBI Taxonomy" id="280332"/>
    <lineage>
        <taxon>Bacteria</taxon>
        <taxon>Pseudomonadati</taxon>
        <taxon>Pseudomonadota</taxon>
        <taxon>Alphaproteobacteria</taxon>
        <taxon>Hyphomicrobiales</taxon>
        <taxon>Nitrobacteraceae</taxon>
        <taxon>Bradyrhizobium</taxon>
    </lineage>
</organism>
<evidence type="ECO:0000313" key="4">
    <source>
        <dbReference type="Proteomes" id="UP001315278"/>
    </source>
</evidence>
<protein>
    <submittedName>
        <fullName evidence="3">Uncharacterized protein</fullName>
    </submittedName>
</protein>
<keyword evidence="2" id="KW-0732">Signal</keyword>
<dbReference type="RefSeq" id="WP_212399619.1">
    <property type="nucleotide sequence ID" value="NZ_JAFCJH010000018.1"/>
</dbReference>
<dbReference type="EMBL" id="JAFCJH010000018">
    <property type="protein sequence ID" value="MBR0797434.1"/>
    <property type="molecule type" value="Genomic_DNA"/>
</dbReference>
<sequence>MNQYLLPTCAAIAAVCVAAFSAGLVAYAQQSPATSLQPPAQSAHKPPVKQKSSPQNVQAPSSAAETAQPQQAAPEQQQTLFDEQARQGSITTCGRVFGALGRGVAANSTFTAQTQWDSKAGNAHSVQSLVAINPARNGEALQRSAGVVFAAPVGLSCEGTMVRVTPSGESCQNIGAELTKQNGRTTALGDLSLTTLPSGVQVMLVPFGNACVAVTALRLAG</sequence>
<evidence type="ECO:0000256" key="2">
    <source>
        <dbReference type="SAM" id="SignalP"/>
    </source>
</evidence>